<reference evidence="2 3" key="1">
    <citation type="submission" date="2019-12" db="EMBL/GenBank/DDBJ databases">
        <title>Spirosoma sp. HMF4905 genome sequencing and assembly.</title>
        <authorList>
            <person name="Kang H."/>
            <person name="Cha I."/>
            <person name="Kim H."/>
            <person name="Joh K."/>
        </authorList>
    </citation>
    <scope>NUCLEOTIDE SEQUENCE [LARGE SCALE GENOMIC DNA]</scope>
    <source>
        <strain evidence="2 3">HMF4905</strain>
    </source>
</reference>
<evidence type="ECO:0000259" key="1">
    <source>
        <dbReference type="Pfam" id="PF00535"/>
    </source>
</evidence>
<organism evidence="2 3">
    <name type="scientific">Spirosoma arboris</name>
    <dbReference type="NCBI Taxonomy" id="2682092"/>
    <lineage>
        <taxon>Bacteria</taxon>
        <taxon>Pseudomonadati</taxon>
        <taxon>Bacteroidota</taxon>
        <taxon>Cytophagia</taxon>
        <taxon>Cytophagales</taxon>
        <taxon>Cytophagaceae</taxon>
        <taxon>Spirosoma</taxon>
    </lineage>
</organism>
<protein>
    <submittedName>
        <fullName evidence="2">Glycosyltransferase</fullName>
    </submittedName>
</protein>
<gene>
    <name evidence="2" type="ORF">GO755_28870</name>
</gene>
<sequence>MDLYKPLVSIIIAVYNGGDYLEGAIKSILVQEYKNYEIIIIDGGSSDNTLEIIDLYKQDIFYTISEPDNGIYSAWNKGLKVASGDWIAFLGSDDILYPHAFQSYINYITDHPNKELLEFISSRINLVNNNLEIIDTVGKAWDWPLFKRNMITWHVGCFHSKNLFAKYGLFDEDYKVSGDYELLLRPKELLQTGYLPVTTVMMRDGGVSTRLLFKAIDETYRAKVKNKIISSSISPLLIYNNKVKLFIKMFLVRIGFIEKL</sequence>
<dbReference type="EMBL" id="WPIN01000014">
    <property type="protein sequence ID" value="MVM34081.1"/>
    <property type="molecule type" value="Genomic_DNA"/>
</dbReference>
<accession>A0A7K1SJT8</accession>
<evidence type="ECO:0000313" key="3">
    <source>
        <dbReference type="Proteomes" id="UP000436006"/>
    </source>
</evidence>
<dbReference type="PANTHER" id="PTHR22916:SF3">
    <property type="entry name" value="UDP-GLCNAC:BETAGAL BETA-1,3-N-ACETYLGLUCOSAMINYLTRANSFERASE-LIKE PROTEIN 1"/>
    <property type="match status" value="1"/>
</dbReference>
<dbReference type="GO" id="GO:0016758">
    <property type="term" value="F:hexosyltransferase activity"/>
    <property type="evidence" value="ECO:0007669"/>
    <property type="project" value="UniProtKB-ARBA"/>
</dbReference>
<comment type="caution">
    <text evidence="2">The sequence shown here is derived from an EMBL/GenBank/DDBJ whole genome shotgun (WGS) entry which is preliminary data.</text>
</comment>
<keyword evidence="2" id="KW-0808">Transferase</keyword>
<dbReference type="InterPro" id="IPR029044">
    <property type="entry name" value="Nucleotide-diphossugar_trans"/>
</dbReference>
<dbReference type="PANTHER" id="PTHR22916">
    <property type="entry name" value="GLYCOSYLTRANSFERASE"/>
    <property type="match status" value="1"/>
</dbReference>
<dbReference type="Gene3D" id="3.90.550.10">
    <property type="entry name" value="Spore Coat Polysaccharide Biosynthesis Protein SpsA, Chain A"/>
    <property type="match status" value="1"/>
</dbReference>
<dbReference type="SUPFAM" id="SSF53448">
    <property type="entry name" value="Nucleotide-diphospho-sugar transferases"/>
    <property type="match status" value="1"/>
</dbReference>
<name>A0A7K1SJT8_9BACT</name>
<keyword evidence="3" id="KW-1185">Reference proteome</keyword>
<dbReference type="Pfam" id="PF00535">
    <property type="entry name" value="Glycos_transf_2"/>
    <property type="match status" value="1"/>
</dbReference>
<evidence type="ECO:0000313" key="2">
    <source>
        <dbReference type="EMBL" id="MVM34081.1"/>
    </source>
</evidence>
<dbReference type="InterPro" id="IPR001173">
    <property type="entry name" value="Glyco_trans_2-like"/>
</dbReference>
<dbReference type="CDD" id="cd06433">
    <property type="entry name" value="GT_2_WfgS_like"/>
    <property type="match status" value="1"/>
</dbReference>
<dbReference type="RefSeq" id="WP_157588842.1">
    <property type="nucleotide sequence ID" value="NZ_WPIN01000014.1"/>
</dbReference>
<dbReference type="AlphaFoldDB" id="A0A7K1SJT8"/>
<feature type="domain" description="Glycosyltransferase 2-like" evidence="1">
    <location>
        <begin position="9"/>
        <end position="113"/>
    </location>
</feature>
<dbReference type="Proteomes" id="UP000436006">
    <property type="component" value="Unassembled WGS sequence"/>
</dbReference>
<proteinExistence type="predicted"/>